<evidence type="ECO:0000313" key="2">
    <source>
        <dbReference type="Proteomes" id="UP000682202"/>
    </source>
</evidence>
<keyword evidence="2" id="KW-1185">Reference proteome</keyword>
<dbReference type="Proteomes" id="UP000682202">
    <property type="component" value="Chromosome"/>
</dbReference>
<dbReference type="AlphaFoldDB" id="A0A975K0R2"/>
<gene>
    <name evidence="1" type="ORF">F6B93_18645</name>
</gene>
<dbReference type="EMBL" id="CP046600">
    <property type="protein sequence ID" value="QUR68825.1"/>
    <property type="molecule type" value="Genomic_DNA"/>
</dbReference>
<name>A0A975K0R2_9MYCO</name>
<organism evidence="1 2">
    <name type="scientific">Mycobacterium spongiae</name>
    <dbReference type="NCBI Taxonomy" id="886343"/>
    <lineage>
        <taxon>Bacteria</taxon>
        <taxon>Bacillati</taxon>
        <taxon>Actinomycetota</taxon>
        <taxon>Actinomycetes</taxon>
        <taxon>Mycobacteriales</taxon>
        <taxon>Mycobacteriaceae</taxon>
        <taxon>Mycobacterium</taxon>
    </lineage>
</organism>
<sequence>MSHTTVCPEVLTMAVGDLQRIGTAVRMRAALVDDWFVTIVPASAESCGET</sequence>
<reference evidence="1" key="1">
    <citation type="submission" date="2019-12" db="EMBL/GenBank/DDBJ databases">
        <title>Mycobacterium spongiae sp. nov.</title>
        <authorList>
            <person name="Stinear T."/>
        </authorList>
    </citation>
    <scope>NUCLEOTIDE SEQUENCE</scope>
    <source>
        <strain evidence="1">FSD4b-SM</strain>
    </source>
</reference>
<accession>A0A975K0R2</accession>
<protein>
    <submittedName>
        <fullName evidence="1">PE domain-containing protein</fullName>
    </submittedName>
</protein>
<proteinExistence type="predicted"/>
<dbReference type="KEGG" id="mspg:F6B93_18645"/>
<evidence type="ECO:0000313" key="1">
    <source>
        <dbReference type="EMBL" id="QUR68825.1"/>
    </source>
</evidence>